<dbReference type="GO" id="GO:0016491">
    <property type="term" value="F:oxidoreductase activity"/>
    <property type="evidence" value="ECO:0007669"/>
    <property type="project" value="InterPro"/>
</dbReference>
<dbReference type="Gene3D" id="3.40.50.360">
    <property type="match status" value="1"/>
</dbReference>
<feature type="domain" description="NADPH-dependent FMN reductase-like" evidence="2">
    <location>
        <begin position="11"/>
        <end position="152"/>
    </location>
</feature>
<keyword evidence="4" id="KW-1185">Reference proteome</keyword>
<organism evidence="3 4">
    <name type="scientific">Phenylobacterium montanum</name>
    <dbReference type="NCBI Taxonomy" id="2823693"/>
    <lineage>
        <taxon>Bacteria</taxon>
        <taxon>Pseudomonadati</taxon>
        <taxon>Pseudomonadota</taxon>
        <taxon>Alphaproteobacteria</taxon>
        <taxon>Caulobacterales</taxon>
        <taxon>Caulobacteraceae</taxon>
        <taxon>Phenylobacterium</taxon>
    </lineage>
</organism>
<name>A0A975IWP6_9CAUL</name>
<proteinExistence type="predicted"/>
<sequence length="206" mass="21689">MTSKPGPGPLIVGIGGTTRRESSSERTLAKTLEAAERLGARTRLFGGSVLTKIPIYDPTTADSSPELQELLEGVRQADGVIIATPGYHGSVSGVVKNALDALDGLRGDVRPYFDGRAVGCIVTADGWQAAGTTLSSLRTIIHALRGWPTPLGVALNPSANPLFDAEGELCNPRDAQMLAMLAGQVVEFARMKQALAEHATHLPRPI</sequence>
<dbReference type="AlphaFoldDB" id="A0A975IWP6"/>
<evidence type="ECO:0000313" key="3">
    <source>
        <dbReference type="EMBL" id="QUD90060.1"/>
    </source>
</evidence>
<accession>A0A975IWP6</accession>
<protein>
    <submittedName>
        <fullName evidence="3">NAD(P)H-dependent oxidoreductase</fullName>
    </submittedName>
</protein>
<evidence type="ECO:0000256" key="1">
    <source>
        <dbReference type="SAM" id="MobiDB-lite"/>
    </source>
</evidence>
<dbReference type="Pfam" id="PF03358">
    <property type="entry name" value="FMN_red"/>
    <property type="match status" value="1"/>
</dbReference>
<dbReference type="InterPro" id="IPR029039">
    <property type="entry name" value="Flavoprotein-like_sf"/>
</dbReference>
<dbReference type="GO" id="GO:0005829">
    <property type="term" value="C:cytosol"/>
    <property type="evidence" value="ECO:0007669"/>
    <property type="project" value="TreeGrafter"/>
</dbReference>
<evidence type="ECO:0000313" key="4">
    <source>
        <dbReference type="Proteomes" id="UP000676409"/>
    </source>
</evidence>
<dbReference type="InterPro" id="IPR050712">
    <property type="entry name" value="NAD(P)H-dep_reductase"/>
</dbReference>
<reference evidence="3" key="1">
    <citation type="submission" date="2021-04" db="EMBL/GenBank/DDBJ databases">
        <title>The complete genome sequence of Caulobacter sp. S6.</title>
        <authorList>
            <person name="Tang Y."/>
            <person name="Ouyang W."/>
            <person name="Liu Q."/>
            <person name="Huang B."/>
            <person name="Guo Z."/>
            <person name="Lei P."/>
        </authorList>
    </citation>
    <scope>NUCLEOTIDE SEQUENCE</scope>
    <source>
        <strain evidence="3">S6</strain>
    </source>
</reference>
<dbReference type="KEGG" id="caul:KCG34_09440"/>
<dbReference type="PANTHER" id="PTHR30543:SF21">
    <property type="entry name" value="NAD(P)H-DEPENDENT FMN REDUCTASE LOT6"/>
    <property type="match status" value="1"/>
</dbReference>
<feature type="region of interest" description="Disordered" evidence="1">
    <location>
        <begin position="1"/>
        <end position="26"/>
    </location>
</feature>
<dbReference type="Proteomes" id="UP000676409">
    <property type="component" value="Chromosome"/>
</dbReference>
<gene>
    <name evidence="3" type="ORF">KCG34_09440</name>
</gene>
<dbReference type="InterPro" id="IPR005025">
    <property type="entry name" value="FMN_Rdtase-like_dom"/>
</dbReference>
<dbReference type="PANTHER" id="PTHR30543">
    <property type="entry name" value="CHROMATE REDUCTASE"/>
    <property type="match status" value="1"/>
</dbReference>
<dbReference type="RefSeq" id="WP_211940111.1">
    <property type="nucleotide sequence ID" value="NZ_CP073078.1"/>
</dbReference>
<dbReference type="GO" id="GO:0010181">
    <property type="term" value="F:FMN binding"/>
    <property type="evidence" value="ECO:0007669"/>
    <property type="project" value="TreeGrafter"/>
</dbReference>
<evidence type="ECO:0000259" key="2">
    <source>
        <dbReference type="Pfam" id="PF03358"/>
    </source>
</evidence>
<dbReference type="SUPFAM" id="SSF52218">
    <property type="entry name" value="Flavoproteins"/>
    <property type="match status" value="1"/>
</dbReference>
<dbReference type="EMBL" id="CP073078">
    <property type="protein sequence ID" value="QUD90060.1"/>
    <property type="molecule type" value="Genomic_DNA"/>
</dbReference>